<dbReference type="KEGG" id="clec:106662065"/>
<dbReference type="PANTHER" id="PTHR21879:SF27">
    <property type="entry name" value="OSIRIS 10A"/>
    <property type="match status" value="1"/>
</dbReference>
<dbReference type="PANTHER" id="PTHR21879">
    <property type="entry name" value="FI03362P-RELATED-RELATED"/>
    <property type="match status" value="1"/>
</dbReference>
<evidence type="ECO:0000256" key="2">
    <source>
        <dbReference type="SAM" id="SignalP"/>
    </source>
</evidence>
<evidence type="ECO:0000313" key="3">
    <source>
        <dbReference type="EnsemblMetazoa" id="XP_014241356.1"/>
    </source>
</evidence>
<feature type="transmembrane region" description="Helical" evidence="1">
    <location>
        <begin position="154"/>
        <end position="180"/>
    </location>
</feature>
<dbReference type="Pfam" id="PF07898">
    <property type="entry name" value="DUF1676"/>
    <property type="match status" value="1"/>
</dbReference>
<dbReference type="OrthoDB" id="8197686at2759"/>
<sequence>MLLPAVLLAWTATSEAVTFPKDKYNELDEFGACLRTDDPLIPCLTSGFVKTLEATREVSEINLGDGLTLMHDYEDESIPQTITGDPREARTLLDAFGLYMDRRYLLWDMSQLFPGLVMRVGPSARGSLQFLLDKRRIVDDRALSTGGLLLKRTILPVLLGVKLNVASLVPLLFAMVIILVKKALLFSKFSFLLSGLSLYRRGTFDSSSNFGGGGIGGGPAAYSAPHKHVIIDRDRPFDHRNPWFLRENEDV</sequence>
<dbReference type="Proteomes" id="UP000494040">
    <property type="component" value="Unassembled WGS sequence"/>
</dbReference>
<keyword evidence="1" id="KW-1133">Transmembrane helix</keyword>
<protein>
    <recommendedName>
        <fullName evidence="5">Osiris 10</fullName>
    </recommendedName>
</protein>
<keyword evidence="1" id="KW-0812">Transmembrane</keyword>
<dbReference type="AlphaFoldDB" id="A0A8I6RF73"/>
<dbReference type="GeneID" id="106662065"/>
<proteinExistence type="predicted"/>
<dbReference type="EnsemblMetazoa" id="XM_014385870.2">
    <property type="protein sequence ID" value="XP_014241356.1"/>
    <property type="gene ID" value="LOC106662065"/>
</dbReference>
<dbReference type="InterPro" id="IPR012464">
    <property type="entry name" value="DUF1676"/>
</dbReference>
<organism evidence="3 4">
    <name type="scientific">Cimex lectularius</name>
    <name type="common">Bed bug</name>
    <name type="synonym">Acanthia lectularia</name>
    <dbReference type="NCBI Taxonomy" id="79782"/>
    <lineage>
        <taxon>Eukaryota</taxon>
        <taxon>Metazoa</taxon>
        <taxon>Ecdysozoa</taxon>
        <taxon>Arthropoda</taxon>
        <taxon>Hexapoda</taxon>
        <taxon>Insecta</taxon>
        <taxon>Pterygota</taxon>
        <taxon>Neoptera</taxon>
        <taxon>Paraneoptera</taxon>
        <taxon>Hemiptera</taxon>
        <taxon>Heteroptera</taxon>
        <taxon>Panheteroptera</taxon>
        <taxon>Cimicomorpha</taxon>
        <taxon>Cimicidae</taxon>
        <taxon>Cimex</taxon>
    </lineage>
</organism>
<keyword evidence="4" id="KW-1185">Reference proteome</keyword>
<dbReference type="GO" id="GO:0016020">
    <property type="term" value="C:membrane"/>
    <property type="evidence" value="ECO:0007669"/>
    <property type="project" value="TreeGrafter"/>
</dbReference>
<evidence type="ECO:0000313" key="4">
    <source>
        <dbReference type="Proteomes" id="UP000494040"/>
    </source>
</evidence>
<accession>A0A8I6RF73</accession>
<reference evidence="3" key="1">
    <citation type="submission" date="2022-01" db="UniProtKB">
        <authorList>
            <consortium name="EnsemblMetazoa"/>
        </authorList>
    </citation>
    <scope>IDENTIFICATION</scope>
</reference>
<evidence type="ECO:0000256" key="1">
    <source>
        <dbReference type="SAM" id="Phobius"/>
    </source>
</evidence>
<keyword evidence="2" id="KW-0732">Signal</keyword>
<dbReference type="CTD" id="40764"/>
<feature type="signal peptide" evidence="2">
    <location>
        <begin position="1"/>
        <end position="16"/>
    </location>
</feature>
<feature type="chain" id="PRO_5035296991" description="Osiris 10" evidence="2">
    <location>
        <begin position="17"/>
        <end position="251"/>
    </location>
</feature>
<name>A0A8I6RF73_CIMLE</name>
<evidence type="ECO:0008006" key="5">
    <source>
        <dbReference type="Google" id="ProtNLM"/>
    </source>
</evidence>
<dbReference type="RefSeq" id="XP_014241356.1">
    <property type="nucleotide sequence ID" value="XM_014385870.2"/>
</dbReference>
<keyword evidence="1" id="KW-0472">Membrane</keyword>